<protein>
    <submittedName>
        <fullName evidence="4">Glycosyltransferase</fullName>
    </submittedName>
</protein>
<evidence type="ECO:0000256" key="1">
    <source>
        <dbReference type="ARBA" id="ARBA00022679"/>
    </source>
</evidence>
<dbReference type="PANTHER" id="PTHR46401">
    <property type="entry name" value="GLYCOSYLTRANSFERASE WBBK-RELATED"/>
    <property type="match status" value="1"/>
</dbReference>
<dbReference type="InterPro" id="IPR028098">
    <property type="entry name" value="Glyco_trans_4-like_N"/>
</dbReference>
<feature type="domain" description="Glycosyl transferase family 1" evidence="2">
    <location>
        <begin position="180"/>
        <end position="342"/>
    </location>
</feature>
<dbReference type="Proteomes" id="UP000474042">
    <property type="component" value="Unassembled WGS sequence"/>
</dbReference>
<dbReference type="InterPro" id="IPR001296">
    <property type="entry name" value="Glyco_trans_1"/>
</dbReference>
<evidence type="ECO:0000313" key="4">
    <source>
        <dbReference type="EMBL" id="NAS19304.1"/>
    </source>
</evidence>
<dbReference type="GO" id="GO:0016757">
    <property type="term" value="F:glycosyltransferase activity"/>
    <property type="evidence" value="ECO:0007669"/>
    <property type="project" value="InterPro"/>
</dbReference>
<feature type="domain" description="Glycosyltransferase subfamily 4-like N-terminal" evidence="3">
    <location>
        <begin position="17"/>
        <end position="178"/>
    </location>
</feature>
<reference evidence="4 5" key="1">
    <citation type="submission" date="2020-01" db="EMBL/GenBank/DDBJ databases">
        <title>Genome sequence of a 1,3-propanediol producer, Clostridium butyricum S3.</title>
        <authorList>
            <person name="Zhou J."/>
        </authorList>
    </citation>
    <scope>NUCLEOTIDE SEQUENCE [LARGE SCALE GENOMIC DNA]</scope>
    <source>
        <strain evidence="4 5">S3</strain>
    </source>
</reference>
<dbReference type="EMBL" id="WOFV02000065">
    <property type="protein sequence ID" value="NAS19304.1"/>
    <property type="molecule type" value="Genomic_DNA"/>
</dbReference>
<sequence>MKKLAIDCRSINKEKTGVGNVLINTLRRLRLENIEITLFFDREVKDNLREEFEKNGYYIQIIKCSNYAIWEQILLPIKIGNKYNYVWFPANTGSVFVRANKIATIHDVIFAKSLKEIPLSGVLSKDLARLYRCIFAKILAKTSKKIYTVSNYSRNDIISKYTIDSEKVKVIYNGLDTKFINRESNILKKDYILSFGSNEVRKNTELMIKVYKELVDNYCEMKDIKLILYGFRGYEKSKIKKMISNLGLENKVIVYKYVTDEQLIKLYREAKVFCFLSSFEGFGLPIIESMASKTPVVALNNSSVSEIVGDFGILISNNSVKNIANEINKLLCDKDKYKNLIDLGIKNTEKYNWDISIEDLSNDINQLINRKILD</sequence>
<name>A0A6L9ESI7_CLOBU</name>
<dbReference type="SUPFAM" id="SSF53756">
    <property type="entry name" value="UDP-Glycosyltransferase/glycogen phosphorylase"/>
    <property type="match status" value="1"/>
</dbReference>
<dbReference type="Gene3D" id="3.40.50.2000">
    <property type="entry name" value="Glycogen Phosphorylase B"/>
    <property type="match status" value="2"/>
</dbReference>
<proteinExistence type="predicted"/>
<accession>A0A6L9ESI7</accession>
<comment type="caution">
    <text evidence="4">The sequence shown here is derived from an EMBL/GenBank/DDBJ whole genome shotgun (WGS) entry which is preliminary data.</text>
</comment>
<dbReference type="CDD" id="cd03809">
    <property type="entry name" value="GT4_MtfB-like"/>
    <property type="match status" value="1"/>
</dbReference>
<keyword evidence="1 4" id="KW-0808">Transferase</keyword>
<dbReference type="Pfam" id="PF00534">
    <property type="entry name" value="Glycos_transf_1"/>
    <property type="match status" value="1"/>
</dbReference>
<organism evidence="4 5">
    <name type="scientific">Clostridium butyricum</name>
    <dbReference type="NCBI Taxonomy" id="1492"/>
    <lineage>
        <taxon>Bacteria</taxon>
        <taxon>Bacillati</taxon>
        <taxon>Bacillota</taxon>
        <taxon>Clostridia</taxon>
        <taxon>Eubacteriales</taxon>
        <taxon>Clostridiaceae</taxon>
        <taxon>Clostridium</taxon>
    </lineage>
</organism>
<evidence type="ECO:0000259" key="3">
    <source>
        <dbReference type="Pfam" id="PF13439"/>
    </source>
</evidence>
<dbReference type="Pfam" id="PF13439">
    <property type="entry name" value="Glyco_transf_4"/>
    <property type="match status" value="1"/>
</dbReference>
<dbReference type="AlphaFoldDB" id="A0A6L9ESI7"/>
<gene>
    <name evidence="4" type="ORF">GND98_015930</name>
</gene>
<evidence type="ECO:0000259" key="2">
    <source>
        <dbReference type="Pfam" id="PF00534"/>
    </source>
</evidence>
<evidence type="ECO:0000313" key="5">
    <source>
        <dbReference type="Proteomes" id="UP000474042"/>
    </source>
</evidence>
<dbReference type="PANTHER" id="PTHR46401:SF2">
    <property type="entry name" value="GLYCOSYLTRANSFERASE WBBK-RELATED"/>
    <property type="match status" value="1"/>
</dbReference>